<dbReference type="EMBL" id="MRTJ01000004">
    <property type="protein sequence ID" value="OMF13854.1"/>
    <property type="molecule type" value="Genomic_DNA"/>
</dbReference>
<proteinExistence type="predicted"/>
<comment type="caution">
    <text evidence="1">The sequence shown here is derived from an EMBL/GenBank/DDBJ whole genome shotgun (WGS) entry which is preliminary data.</text>
</comment>
<dbReference type="RefSeq" id="WP_076332173.1">
    <property type="nucleotide sequence ID" value="NZ_MRTJ01000004.1"/>
</dbReference>
<name>A0A1R1BVJ0_PAEAM</name>
<dbReference type="AlphaFoldDB" id="A0A1R1BVJ0"/>
<reference evidence="1 2" key="1">
    <citation type="submission" date="2016-11" db="EMBL/GenBank/DDBJ databases">
        <title>Paenibacillus species isolates.</title>
        <authorList>
            <person name="Beno S.M."/>
        </authorList>
    </citation>
    <scope>NUCLEOTIDE SEQUENCE [LARGE SCALE GENOMIC DNA]</scope>
    <source>
        <strain evidence="1 2">FSL H8-0246</strain>
    </source>
</reference>
<accession>A0A1R1BVJ0</accession>
<sequence>MSYFSKGVERINNIDWNLSGTIDEPSNMALIQEYIRRAAVLITLYDLETPYPFFKASHAIGFDCDLGISEKCPGLSGLKNTFMKGTCEAYLEWLNLQDTGNEIALEFHDLYEPLILLIERGGSLRRRHGDIIAGGYAFPLANADYMSKQAPIDISDEGLQAWVNQ</sequence>
<evidence type="ECO:0000313" key="1">
    <source>
        <dbReference type="EMBL" id="OMF13854.1"/>
    </source>
</evidence>
<organism evidence="1 2">
    <name type="scientific">Paenibacillus amylolyticus</name>
    <dbReference type="NCBI Taxonomy" id="1451"/>
    <lineage>
        <taxon>Bacteria</taxon>
        <taxon>Bacillati</taxon>
        <taxon>Bacillota</taxon>
        <taxon>Bacilli</taxon>
        <taxon>Bacillales</taxon>
        <taxon>Paenibacillaceae</taxon>
        <taxon>Paenibacillus</taxon>
    </lineage>
</organism>
<protein>
    <submittedName>
        <fullName evidence="1">Uncharacterized protein</fullName>
    </submittedName>
</protein>
<dbReference type="Proteomes" id="UP000187134">
    <property type="component" value="Unassembled WGS sequence"/>
</dbReference>
<gene>
    <name evidence="1" type="ORF">BK131_14455</name>
</gene>
<evidence type="ECO:0000313" key="2">
    <source>
        <dbReference type="Proteomes" id="UP000187134"/>
    </source>
</evidence>